<dbReference type="KEGG" id="pgin:FRZ67_09135"/>
<dbReference type="InterPro" id="IPR011053">
    <property type="entry name" value="Single_hybrid_motif"/>
</dbReference>
<gene>
    <name evidence="1" type="ORF">FRZ67_09135</name>
</gene>
<reference evidence="1 2" key="1">
    <citation type="journal article" date="2016" name="Int. J. Syst. Evol. Microbiol.">
        <title>Panacibacter ginsenosidivorans gen. nov., sp. nov., with ginsenoside converting activity isolated from soil of a ginseng field.</title>
        <authorList>
            <person name="Siddiqi M.Z."/>
            <person name="Muhammad Shafi S."/>
            <person name="Choi K.D."/>
            <person name="Im W.T."/>
        </authorList>
    </citation>
    <scope>NUCLEOTIDE SEQUENCE [LARGE SCALE GENOMIC DNA]</scope>
    <source>
        <strain evidence="1 2">Gsoil1550</strain>
    </source>
</reference>
<dbReference type="EMBL" id="CP042435">
    <property type="protein sequence ID" value="QEC67452.1"/>
    <property type="molecule type" value="Genomic_DNA"/>
</dbReference>
<evidence type="ECO:0000313" key="1">
    <source>
        <dbReference type="EMBL" id="QEC67452.1"/>
    </source>
</evidence>
<protein>
    <recommendedName>
        <fullName evidence="3">Glycine cleavage system protein H</fullName>
    </recommendedName>
</protein>
<dbReference type="OrthoDB" id="667483at2"/>
<dbReference type="InterPro" id="IPR033753">
    <property type="entry name" value="GCV_H/Fam206"/>
</dbReference>
<proteinExistence type="predicted"/>
<dbReference type="AlphaFoldDB" id="A0A5B8V7Y3"/>
<accession>A0A5B8V7Y3</accession>
<dbReference type="Proteomes" id="UP000321533">
    <property type="component" value="Chromosome"/>
</dbReference>
<keyword evidence="2" id="KW-1185">Reference proteome</keyword>
<sequence length="133" mass="15421">MKTFGAAKKDLYYTNDHEWINFQGSIAYIGVCNFKLKGIRNVEKIIFTADMGFKKQGDVVAVIHYDDYKIPVGMPVDGKIINLNQWLLNGQHQILLQDAENTGWMALIVPNQPYERKNLLQYTQYNLKLKRKP</sequence>
<dbReference type="Pfam" id="PF01597">
    <property type="entry name" value="GCV_H"/>
    <property type="match status" value="1"/>
</dbReference>
<dbReference type="SUPFAM" id="SSF51230">
    <property type="entry name" value="Single hybrid motif"/>
    <property type="match status" value="1"/>
</dbReference>
<dbReference type="Gene3D" id="2.40.50.100">
    <property type="match status" value="1"/>
</dbReference>
<name>A0A5B8V7Y3_9BACT</name>
<organism evidence="1 2">
    <name type="scientific">Panacibacter ginsenosidivorans</name>
    <dbReference type="NCBI Taxonomy" id="1813871"/>
    <lineage>
        <taxon>Bacteria</taxon>
        <taxon>Pseudomonadati</taxon>
        <taxon>Bacteroidota</taxon>
        <taxon>Chitinophagia</taxon>
        <taxon>Chitinophagales</taxon>
        <taxon>Chitinophagaceae</taxon>
        <taxon>Panacibacter</taxon>
    </lineage>
</organism>
<dbReference type="RefSeq" id="WP_147189259.1">
    <property type="nucleotide sequence ID" value="NZ_CP042435.1"/>
</dbReference>
<evidence type="ECO:0008006" key="3">
    <source>
        <dbReference type="Google" id="ProtNLM"/>
    </source>
</evidence>
<evidence type="ECO:0000313" key="2">
    <source>
        <dbReference type="Proteomes" id="UP000321533"/>
    </source>
</evidence>